<evidence type="ECO:0000313" key="11">
    <source>
        <dbReference type="Proteomes" id="UP000295678"/>
    </source>
</evidence>
<evidence type="ECO:0000256" key="5">
    <source>
        <dbReference type="ARBA" id="ARBA00022490"/>
    </source>
</evidence>
<dbReference type="Gene3D" id="1.20.58.220">
    <property type="entry name" value="Phosphate transport system protein phou homolog 2, domain 2"/>
    <property type="match status" value="2"/>
</dbReference>
<dbReference type="NCBIfam" id="TIGR02135">
    <property type="entry name" value="phoU_full"/>
    <property type="match status" value="1"/>
</dbReference>
<keyword evidence="6 8" id="KW-0592">Phosphate transport</keyword>
<keyword evidence="4 8" id="KW-0813">Transport</keyword>
<evidence type="ECO:0000313" key="10">
    <source>
        <dbReference type="EMBL" id="TCT13199.1"/>
    </source>
</evidence>
<dbReference type="GO" id="GO:0006817">
    <property type="term" value="P:phosphate ion transport"/>
    <property type="evidence" value="ECO:0007669"/>
    <property type="project" value="UniProtKB-KW"/>
</dbReference>
<feature type="domain" description="PhoU" evidence="9">
    <location>
        <begin position="20"/>
        <end position="107"/>
    </location>
</feature>
<name>A0A4V2UZY6_9HYPH</name>
<dbReference type="GO" id="GO:0045936">
    <property type="term" value="P:negative regulation of phosphate metabolic process"/>
    <property type="evidence" value="ECO:0007669"/>
    <property type="project" value="InterPro"/>
</dbReference>
<reference evidence="10 11" key="1">
    <citation type="submission" date="2019-03" db="EMBL/GenBank/DDBJ databases">
        <title>Genomic Encyclopedia of Type Strains, Phase IV (KMG-IV): sequencing the most valuable type-strain genomes for metagenomic binning, comparative biology and taxonomic classification.</title>
        <authorList>
            <person name="Goeker M."/>
        </authorList>
    </citation>
    <scope>NUCLEOTIDE SEQUENCE [LARGE SCALE GENOMIC DNA]</scope>
    <source>
        <strain evidence="10 11">DSM 19345</strain>
    </source>
</reference>
<evidence type="ECO:0000256" key="6">
    <source>
        <dbReference type="ARBA" id="ARBA00022592"/>
    </source>
</evidence>
<dbReference type="FunFam" id="1.20.58.220:FF:000004">
    <property type="entry name" value="Phosphate-specific transport system accessory protein PhoU"/>
    <property type="match status" value="1"/>
</dbReference>
<dbReference type="RefSeq" id="WP_132804610.1">
    <property type="nucleotide sequence ID" value="NZ_SMAK01000001.1"/>
</dbReference>
<dbReference type="OrthoDB" id="9814256at2"/>
<evidence type="ECO:0000256" key="7">
    <source>
        <dbReference type="ARBA" id="ARBA00056181"/>
    </source>
</evidence>
<evidence type="ECO:0000256" key="1">
    <source>
        <dbReference type="ARBA" id="ARBA00004496"/>
    </source>
</evidence>
<dbReference type="SUPFAM" id="SSF109755">
    <property type="entry name" value="PhoU-like"/>
    <property type="match status" value="1"/>
</dbReference>
<dbReference type="GO" id="GO:0030643">
    <property type="term" value="P:intracellular phosphate ion homeostasis"/>
    <property type="evidence" value="ECO:0007669"/>
    <property type="project" value="InterPro"/>
</dbReference>
<dbReference type="EMBL" id="SMAK01000001">
    <property type="protein sequence ID" value="TCT13199.1"/>
    <property type="molecule type" value="Genomic_DNA"/>
</dbReference>
<evidence type="ECO:0000256" key="4">
    <source>
        <dbReference type="ARBA" id="ARBA00022448"/>
    </source>
</evidence>
<comment type="function">
    <text evidence="7 8">Plays a role in the regulation of phosphate uptake.</text>
</comment>
<dbReference type="Proteomes" id="UP000295678">
    <property type="component" value="Unassembled WGS sequence"/>
</dbReference>
<evidence type="ECO:0000259" key="9">
    <source>
        <dbReference type="Pfam" id="PF01895"/>
    </source>
</evidence>
<proteinExistence type="inferred from homology"/>
<evidence type="ECO:0000256" key="2">
    <source>
        <dbReference type="ARBA" id="ARBA00008107"/>
    </source>
</evidence>
<comment type="similarity">
    <text evidence="2 8">Belongs to the PhoU family.</text>
</comment>
<dbReference type="InterPro" id="IPR038078">
    <property type="entry name" value="PhoU-like_sf"/>
</dbReference>
<sequence>MTEHIVSSYDEELQKLSLMISRMGGHAEKLLTDAITALNRRDQALAMRTIAADDEIDRLEREVEDLAILMIAKRQPMALDLRQIMAAIKISSDLERIGDLAKNIAKRAVAVQSEPGSRQTVLGIDHMSQIALEQLKNVLDSFARRDVDLALEVWGRDAELDVMYTSIFRELLTYMMEDPRNITFATHLLFAAKNIERIGDHVTNIAETVAYLVRGEPLLEKRPKMDQSSFATADLPQTDD</sequence>
<dbReference type="InterPro" id="IPR026022">
    <property type="entry name" value="PhoU_dom"/>
</dbReference>
<dbReference type="InterPro" id="IPR028366">
    <property type="entry name" value="PhoU"/>
</dbReference>
<keyword evidence="11" id="KW-1185">Reference proteome</keyword>
<comment type="caution">
    <text evidence="10">The sequence shown here is derived from an EMBL/GenBank/DDBJ whole genome shotgun (WGS) entry which is preliminary data.</text>
</comment>
<dbReference type="PANTHER" id="PTHR42930:SF3">
    <property type="entry name" value="PHOSPHATE-SPECIFIC TRANSPORT SYSTEM ACCESSORY PROTEIN PHOU"/>
    <property type="match status" value="1"/>
</dbReference>
<accession>A0A4V2UZY6</accession>
<comment type="subcellular location">
    <subcellularLocation>
        <location evidence="1 8">Cytoplasm</location>
    </subcellularLocation>
</comment>
<comment type="subunit">
    <text evidence="3 8">Homodimer.</text>
</comment>
<dbReference type="GO" id="GO:0005737">
    <property type="term" value="C:cytoplasm"/>
    <property type="evidence" value="ECO:0007669"/>
    <property type="project" value="UniProtKB-SubCell"/>
</dbReference>
<evidence type="ECO:0000256" key="3">
    <source>
        <dbReference type="ARBA" id="ARBA00011738"/>
    </source>
</evidence>
<keyword evidence="5 8" id="KW-0963">Cytoplasm</keyword>
<dbReference type="PIRSF" id="PIRSF003107">
    <property type="entry name" value="PhoU"/>
    <property type="match status" value="1"/>
</dbReference>
<organism evidence="10 11">
    <name type="scientific">Tepidamorphus gemmatus</name>
    <dbReference type="NCBI Taxonomy" id="747076"/>
    <lineage>
        <taxon>Bacteria</taxon>
        <taxon>Pseudomonadati</taxon>
        <taxon>Pseudomonadota</taxon>
        <taxon>Alphaproteobacteria</taxon>
        <taxon>Hyphomicrobiales</taxon>
        <taxon>Tepidamorphaceae</taxon>
        <taxon>Tepidamorphus</taxon>
    </lineage>
</organism>
<evidence type="ECO:0000256" key="8">
    <source>
        <dbReference type="PIRNR" id="PIRNR003107"/>
    </source>
</evidence>
<dbReference type="AlphaFoldDB" id="A0A4V2UZY6"/>
<dbReference type="PANTHER" id="PTHR42930">
    <property type="entry name" value="PHOSPHATE-SPECIFIC TRANSPORT SYSTEM ACCESSORY PROTEIN PHOU"/>
    <property type="match status" value="1"/>
</dbReference>
<protein>
    <recommendedName>
        <fullName evidence="8">Phosphate-specific transport system accessory protein PhoU</fullName>
    </recommendedName>
</protein>
<dbReference type="Pfam" id="PF01895">
    <property type="entry name" value="PhoU"/>
    <property type="match status" value="2"/>
</dbReference>
<gene>
    <name evidence="10" type="ORF">EDC22_10159</name>
</gene>
<feature type="domain" description="PhoU" evidence="9">
    <location>
        <begin position="124"/>
        <end position="209"/>
    </location>
</feature>